<organism evidence="7 8">
    <name type="scientific">Candidatus Roizmanbacteria bacterium RIFOXYA1_FULL_41_12</name>
    <dbReference type="NCBI Taxonomy" id="1802082"/>
    <lineage>
        <taxon>Bacteria</taxon>
        <taxon>Candidatus Roizmaniibacteriota</taxon>
    </lineage>
</organism>
<protein>
    <recommendedName>
        <fullName evidence="2">phosphoglycerate mutase (2,3-diphosphoglycerate-dependent)</fullName>
        <ecNumber evidence="2">5.4.2.11</ecNumber>
    </recommendedName>
</protein>
<dbReference type="AlphaFoldDB" id="A0A1F7KEG2"/>
<proteinExistence type="inferred from homology"/>
<evidence type="ECO:0000256" key="6">
    <source>
        <dbReference type="PIRSR" id="PIRSR613078-2"/>
    </source>
</evidence>
<dbReference type="EC" id="5.4.2.11" evidence="2"/>
<keyword evidence="3" id="KW-0324">Glycolysis</keyword>
<comment type="caution">
    <text evidence="7">The sequence shown here is derived from an EMBL/GenBank/DDBJ whole genome shotgun (WGS) entry which is preliminary data.</text>
</comment>
<dbReference type="Proteomes" id="UP000178450">
    <property type="component" value="Unassembled WGS sequence"/>
</dbReference>
<dbReference type="CDD" id="cd07067">
    <property type="entry name" value="HP_PGM_like"/>
    <property type="match status" value="1"/>
</dbReference>
<dbReference type="InterPro" id="IPR013078">
    <property type="entry name" value="His_Pase_superF_clade-1"/>
</dbReference>
<dbReference type="EMBL" id="MGBG01000010">
    <property type="protein sequence ID" value="OGK66249.1"/>
    <property type="molecule type" value="Genomic_DNA"/>
</dbReference>
<dbReference type="PANTHER" id="PTHR11931">
    <property type="entry name" value="PHOSPHOGLYCERATE MUTASE"/>
    <property type="match status" value="1"/>
</dbReference>
<dbReference type="GO" id="GO:0004619">
    <property type="term" value="F:phosphoglycerate mutase activity"/>
    <property type="evidence" value="ECO:0007669"/>
    <property type="project" value="UniProtKB-EC"/>
</dbReference>
<feature type="active site" description="Tele-phosphohistidine intermediate" evidence="5">
    <location>
        <position position="39"/>
    </location>
</feature>
<evidence type="ECO:0000313" key="7">
    <source>
        <dbReference type="EMBL" id="OGK66249.1"/>
    </source>
</evidence>
<reference evidence="7 8" key="1">
    <citation type="journal article" date="2016" name="Nat. Commun.">
        <title>Thousands of microbial genomes shed light on interconnected biogeochemical processes in an aquifer system.</title>
        <authorList>
            <person name="Anantharaman K."/>
            <person name="Brown C.T."/>
            <person name="Hug L.A."/>
            <person name="Sharon I."/>
            <person name="Castelle C.J."/>
            <person name="Probst A.J."/>
            <person name="Thomas B.C."/>
            <person name="Singh A."/>
            <person name="Wilkins M.J."/>
            <person name="Karaoz U."/>
            <person name="Brodie E.L."/>
            <person name="Williams K.H."/>
            <person name="Hubbard S.S."/>
            <person name="Banfield J.F."/>
        </authorList>
    </citation>
    <scope>NUCLEOTIDE SEQUENCE [LARGE SCALE GENOMIC DNA]</scope>
</reference>
<dbReference type="InterPro" id="IPR005952">
    <property type="entry name" value="Phosphogly_mut1"/>
</dbReference>
<feature type="binding site" evidence="6">
    <location>
        <position position="125"/>
    </location>
    <ligand>
        <name>substrate</name>
    </ligand>
</feature>
<comment type="similarity">
    <text evidence="1">Belongs to the phosphoglycerate mutase family. BPG-dependent PGAM subfamily.</text>
</comment>
<keyword evidence="4" id="KW-0413">Isomerase</keyword>
<dbReference type="GO" id="GO:0006096">
    <property type="term" value="P:glycolytic process"/>
    <property type="evidence" value="ECO:0007669"/>
    <property type="project" value="UniProtKB-KW"/>
</dbReference>
<feature type="binding site" evidence="6">
    <location>
        <begin position="140"/>
        <end position="141"/>
    </location>
    <ligand>
        <name>substrate</name>
    </ligand>
</feature>
<feature type="binding site" evidence="6">
    <location>
        <begin position="114"/>
        <end position="117"/>
    </location>
    <ligand>
        <name>substrate</name>
    </ligand>
</feature>
<evidence type="ECO:0000313" key="8">
    <source>
        <dbReference type="Proteomes" id="UP000178450"/>
    </source>
</evidence>
<feature type="binding site" evidence="6">
    <location>
        <begin position="38"/>
        <end position="45"/>
    </location>
    <ligand>
        <name>substrate</name>
    </ligand>
</feature>
<feature type="binding site" evidence="6">
    <location>
        <position position="89"/>
    </location>
    <ligand>
        <name>substrate</name>
    </ligand>
</feature>
<evidence type="ECO:0000256" key="4">
    <source>
        <dbReference type="ARBA" id="ARBA00023235"/>
    </source>
</evidence>
<name>A0A1F7KEG2_9BACT</name>
<evidence type="ECO:0000256" key="3">
    <source>
        <dbReference type="ARBA" id="ARBA00023152"/>
    </source>
</evidence>
<gene>
    <name evidence="7" type="ORF">A2209_01190</name>
</gene>
<dbReference type="SUPFAM" id="SSF53254">
    <property type="entry name" value="Phosphoglycerate mutase-like"/>
    <property type="match status" value="1"/>
</dbReference>
<evidence type="ECO:0000256" key="1">
    <source>
        <dbReference type="ARBA" id="ARBA00006717"/>
    </source>
</evidence>
<dbReference type="Gene3D" id="3.40.50.1240">
    <property type="entry name" value="Phosphoglycerate mutase-like"/>
    <property type="match status" value="1"/>
</dbReference>
<dbReference type="InterPro" id="IPR029033">
    <property type="entry name" value="His_PPase_superfam"/>
</dbReference>
<sequence length="218" mass="25295">MDINKLKQAALSSLENPGQGQTMPKTASNQKPILYLFRHTQTEDNLNRVFSGSKRNPKLTPEGQKQAQVLAEKLKDKEIDLFISPPLLRCEQTLIPLRQYFPKVPYLQKKEIVERDYGDLTGKNKLEIMKLNPEKAILWRRSWDVAPPNGESIKDVWEGRIKQFCLWLVQKMTTEKINVAYSGTNNTVRLIRMYFEKLSIEQMLTIENPYGDYASYSL</sequence>
<feature type="active site" description="Proton donor/acceptor" evidence="5">
    <location>
        <position position="114"/>
    </location>
</feature>
<dbReference type="SMART" id="SM00855">
    <property type="entry name" value="PGAM"/>
    <property type="match status" value="1"/>
</dbReference>
<evidence type="ECO:0000256" key="2">
    <source>
        <dbReference type="ARBA" id="ARBA00012028"/>
    </source>
</evidence>
<evidence type="ECO:0000256" key="5">
    <source>
        <dbReference type="PIRSR" id="PIRSR613078-1"/>
    </source>
</evidence>
<accession>A0A1F7KEG2</accession>
<dbReference type="Pfam" id="PF00300">
    <property type="entry name" value="His_Phos_1"/>
    <property type="match status" value="1"/>
</dbReference>